<keyword evidence="1" id="KW-1133">Transmembrane helix</keyword>
<accession>A0A0B5J0R6</accession>
<keyword evidence="1" id="KW-0472">Membrane</keyword>
<name>A0A0B5J0R6_9VIRU</name>
<proteinExistence type="predicted"/>
<protein>
    <submittedName>
        <fullName evidence="2">Uncharacterized protein</fullName>
    </submittedName>
</protein>
<dbReference type="Proteomes" id="UP000202511">
    <property type="component" value="Segment"/>
</dbReference>
<dbReference type="EMBL" id="KP136319">
    <property type="protein sequence ID" value="AJF97059.1"/>
    <property type="molecule type" value="Genomic_DNA"/>
</dbReference>
<dbReference type="GeneID" id="23461976"/>
<feature type="transmembrane region" description="Helical" evidence="1">
    <location>
        <begin position="42"/>
        <end position="65"/>
    </location>
</feature>
<evidence type="ECO:0000313" key="2">
    <source>
        <dbReference type="EMBL" id="AJF97059.1"/>
    </source>
</evidence>
<evidence type="ECO:0000313" key="3">
    <source>
        <dbReference type="Proteomes" id="UP000202511"/>
    </source>
</evidence>
<keyword evidence="1" id="KW-0812">Transmembrane</keyword>
<reference evidence="2 3" key="1">
    <citation type="journal article" date="2015" name="Parasitol. Res.">
        <title>Viruses in close associations with free-living amoebae.</title>
        <authorList>
            <person name="Scheid P."/>
        </authorList>
    </citation>
    <scope>NUCLEOTIDE SEQUENCE [LARGE SCALE GENOMIC DNA]</scope>
    <source>
        <strain evidence="2">KlaHel</strain>
    </source>
</reference>
<dbReference type="KEGG" id="vg:23461976"/>
<evidence type="ECO:0000256" key="1">
    <source>
        <dbReference type="SAM" id="Phobius"/>
    </source>
</evidence>
<dbReference type="RefSeq" id="YP_009119294.1">
    <property type="nucleotide sequence ID" value="NC_026440.1"/>
</dbReference>
<sequence length="112" mass="12639">MAKSLHGKHIPLPLFIVFARPNPFSFFFLIGALNHFCLCHLSAPPCAFCVLAVLFFPYVFQIVVGTPNRLPFYSRVDGGPATKYIVWNVYFIGSLKKKKNGRASVRHQGRAR</sequence>
<organism evidence="2 3">
    <name type="scientific">Pandoravirus inopinatum</name>
    <dbReference type="NCBI Taxonomy" id="1605721"/>
    <lineage>
        <taxon>Viruses</taxon>
        <taxon>Pandoravirus</taxon>
    </lineage>
</organism>
<feature type="transmembrane region" description="Helical" evidence="1">
    <location>
        <begin position="12"/>
        <end position="36"/>
    </location>
</feature>